<name>A0ACC1NQN9_9HYPO</name>
<comment type="caution">
    <text evidence="1">The sequence shown here is derived from an EMBL/GenBank/DDBJ whole genome shotgun (WGS) entry which is preliminary data.</text>
</comment>
<organism evidence="1 2">
    <name type="scientific">Zarea fungicola</name>
    <dbReference type="NCBI Taxonomy" id="93591"/>
    <lineage>
        <taxon>Eukaryota</taxon>
        <taxon>Fungi</taxon>
        <taxon>Dikarya</taxon>
        <taxon>Ascomycota</taxon>
        <taxon>Pezizomycotina</taxon>
        <taxon>Sordariomycetes</taxon>
        <taxon>Hypocreomycetidae</taxon>
        <taxon>Hypocreales</taxon>
        <taxon>Cordycipitaceae</taxon>
        <taxon>Zarea</taxon>
    </lineage>
</organism>
<proteinExistence type="predicted"/>
<dbReference type="Proteomes" id="UP001143910">
    <property type="component" value="Unassembled WGS sequence"/>
</dbReference>
<evidence type="ECO:0000313" key="2">
    <source>
        <dbReference type="Proteomes" id="UP001143910"/>
    </source>
</evidence>
<protein>
    <submittedName>
        <fullName evidence="1">Uncharacterized protein</fullName>
    </submittedName>
</protein>
<sequence length="474" mass="53550">MIRQFFNRRQVQLLSSTLVVFLCLYTYYSFSKPDNHHFPGAPVTKPTTATDTPLPVPNDYAATSSDSKWCQDRFGLRYLENARNLAGSYCTAEAKSSLNCFWSQTEEGRIDTTCFSTRAVFDPERRVFHINCPLREITPEEVARGLPRIPDDLHSYWYETGPRQIFDKSLFLDGGGFRKDADRTTILVKREGSHNLWHSLMEIMALSWSLDLLQMSQNAEGVAYLSTSQMNSTQVIIIDDLEPGPYIDLWRIFAQMPIRRLSELSSDEPPSNVIVPLVGGSNPLWQGDWKELSCTEAPLLRTFIRRVLDLYKILDADEGSTGADVAVTFVDRKGSRELVDQDAHIEALRKAVPHMQLEVVDFASMPLAEQIKVARRTDVLVGVHGAGLTHAMFMKPGSVLVEILPIDFTHKGFRNLAQMLGHRYFRTHAKTAAGSSKRDWQQDPVQIDRQTVIDVVRAGVQAMYSRGGRSFDVS</sequence>
<reference evidence="1" key="1">
    <citation type="submission" date="2022-08" db="EMBL/GenBank/DDBJ databases">
        <title>Genome Sequence of Lecanicillium fungicola.</title>
        <authorList>
            <person name="Buettner E."/>
        </authorList>
    </citation>
    <scope>NUCLEOTIDE SEQUENCE</scope>
    <source>
        <strain evidence="1">Babe33</strain>
    </source>
</reference>
<evidence type="ECO:0000313" key="1">
    <source>
        <dbReference type="EMBL" id="KAJ2981389.1"/>
    </source>
</evidence>
<keyword evidence="2" id="KW-1185">Reference proteome</keyword>
<gene>
    <name evidence="1" type="ORF">NQ176_g2048</name>
</gene>
<dbReference type="EMBL" id="JANJQO010000133">
    <property type="protein sequence ID" value="KAJ2981389.1"/>
    <property type="molecule type" value="Genomic_DNA"/>
</dbReference>
<accession>A0ACC1NQN9</accession>